<accession>A0A368US62</accession>
<evidence type="ECO:0000313" key="2">
    <source>
        <dbReference type="Proteomes" id="UP000252733"/>
    </source>
</evidence>
<comment type="caution">
    <text evidence="1">The sequence shown here is derived from an EMBL/GenBank/DDBJ whole genome shotgun (WGS) entry which is preliminary data.</text>
</comment>
<keyword evidence="2" id="KW-1185">Reference proteome</keyword>
<sequence>MKTLKIRHQREIILVVFIGLILFGLLSGKQQCDLFPCESFATPNEELFRQDVKPCSEPDSGTDKSNMKATAAFMIGLPF</sequence>
<name>A0A368US62_9BACT</name>
<dbReference type="Proteomes" id="UP000252733">
    <property type="component" value="Unassembled WGS sequence"/>
</dbReference>
<dbReference type="EMBL" id="QPIZ01000017">
    <property type="protein sequence ID" value="RCW31649.1"/>
    <property type="molecule type" value="Genomic_DNA"/>
</dbReference>
<evidence type="ECO:0000313" key="1">
    <source>
        <dbReference type="EMBL" id="RCW31649.1"/>
    </source>
</evidence>
<protein>
    <submittedName>
        <fullName evidence="1">Uncharacterized protein</fullName>
    </submittedName>
</protein>
<dbReference type="RefSeq" id="WP_114437429.1">
    <property type="nucleotide sequence ID" value="NZ_QPIZ01000017.1"/>
</dbReference>
<proteinExistence type="predicted"/>
<reference evidence="1 2" key="1">
    <citation type="submission" date="2018-07" db="EMBL/GenBank/DDBJ databases">
        <title>Freshwater and sediment microbial communities from various areas in North America, analyzing microbe dynamics in response to fracking.</title>
        <authorList>
            <person name="Lamendella R."/>
        </authorList>
    </citation>
    <scope>NUCLEOTIDE SEQUENCE [LARGE SCALE GENOMIC DNA]</scope>
    <source>
        <strain evidence="1 2">160A</strain>
    </source>
</reference>
<dbReference type="AlphaFoldDB" id="A0A368US62"/>
<organism evidence="1 2">
    <name type="scientific">Marinilabilia salmonicolor</name>
    <dbReference type="NCBI Taxonomy" id="989"/>
    <lineage>
        <taxon>Bacteria</taxon>
        <taxon>Pseudomonadati</taxon>
        <taxon>Bacteroidota</taxon>
        <taxon>Bacteroidia</taxon>
        <taxon>Marinilabiliales</taxon>
        <taxon>Marinilabiliaceae</taxon>
        <taxon>Marinilabilia</taxon>
    </lineage>
</organism>
<gene>
    <name evidence="1" type="ORF">DFO77_11795</name>
</gene>